<dbReference type="Proteomes" id="UP001431449">
    <property type="component" value="Unassembled WGS sequence"/>
</dbReference>
<feature type="domain" description="RNA polymerase sigma-70 ECF-like HTH" evidence="1">
    <location>
        <begin position="17"/>
        <end position="175"/>
    </location>
</feature>
<proteinExistence type="predicted"/>
<protein>
    <submittedName>
        <fullName evidence="2">ECF-type sigma factor</fullName>
    </submittedName>
</protein>
<sequence length="178" mass="19198">MDAIFSKLAGRQAGDLDELFAALHAELRQLARHCLGGQPGQTLTPTVLVNELYLKLSAARSLSLGDQQHFFACAARAMRQIVVDAARASLAGKRGGDRLQVTLTDSAAGTSDADLVALDDAMVSLKAVDPSLHALVEMRFFAGLTMEEIARLRQTSLRSLERDWATARAFLHAQVAQP</sequence>
<evidence type="ECO:0000313" key="2">
    <source>
        <dbReference type="EMBL" id="MCK7592936.1"/>
    </source>
</evidence>
<keyword evidence="3" id="KW-1185">Reference proteome</keyword>
<dbReference type="RefSeq" id="WP_248205676.1">
    <property type="nucleotide sequence ID" value="NZ_JALNMH010000003.1"/>
</dbReference>
<dbReference type="InterPro" id="IPR036388">
    <property type="entry name" value="WH-like_DNA-bd_sf"/>
</dbReference>
<name>A0ABT0GEH7_9GAMM</name>
<evidence type="ECO:0000313" key="3">
    <source>
        <dbReference type="Proteomes" id="UP001431449"/>
    </source>
</evidence>
<dbReference type="InterPro" id="IPR053812">
    <property type="entry name" value="HTH_Sigma70_ECF-like"/>
</dbReference>
<reference evidence="2" key="1">
    <citation type="submission" date="2022-04" db="EMBL/GenBank/DDBJ databases">
        <title>Lysobacter sp. CAU 1642 isolated from sea sand.</title>
        <authorList>
            <person name="Kim W."/>
        </authorList>
    </citation>
    <scope>NUCLEOTIDE SEQUENCE</scope>
    <source>
        <strain evidence="2">CAU 1642</strain>
    </source>
</reference>
<dbReference type="InterPro" id="IPR013324">
    <property type="entry name" value="RNA_pol_sigma_r3/r4-like"/>
</dbReference>
<organism evidence="2 3">
    <name type="scientific">Pseudomarimonas salicorniae</name>
    <dbReference type="NCBI Taxonomy" id="2933270"/>
    <lineage>
        <taxon>Bacteria</taxon>
        <taxon>Pseudomonadati</taxon>
        <taxon>Pseudomonadota</taxon>
        <taxon>Gammaproteobacteria</taxon>
        <taxon>Lysobacterales</taxon>
        <taxon>Lysobacteraceae</taxon>
        <taxon>Pseudomarimonas</taxon>
    </lineage>
</organism>
<dbReference type="EMBL" id="JALNMH010000003">
    <property type="protein sequence ID" value="MCK7592936.1"/>
    <property type="molecule type" value="Genomic_DNA"/>
</dbReference>
<dbReference type="NCBIfam" id="TIGR02999">
    <property type="entry name" value="Sig-70_X6"/>
    <property type="match status" value="1"/>
</dbReference>
<dbReference type="Gene3D" id="1.10.10.10">
    <property type="entry name" value="Winged helix-like DNA-binding domain superfamily/Winged helix DNA-binding domain"/>
    <property type="match status" value="1"/>
</dbReference>
<dbReference type="InterPro" id="IPR011517">
    <property type="entry name" value="RNA_pol_sigma70_ECF-like"/>
</dbReference>
<evidence type="ECO:0000259" key="1">
    <source>
        <dbReference type="Pfam" id="PF07638"/>
    </source>
</evidence>
<dbReference type="Pfam" id="PF07638">
    <property type="entry name" value="Sigma70_ECF"/>
    <property type="match status" value="1"/>
</dbReference>
<gene>
    <name evidence="2" type="ORF">M0G41_04540</name>
</gene>
<accession>A0ABT0GEH7</accession>
<dbReference type="SUPFAM" id="SSF88659">
    <property type="entry name" value="Sigma3 and sigma4 domains of RNA polymerase sigma factors"/>
    <property type="match status" value="1"/>
</dbReference>
<comment type="caution">
    <text evidence="2">The sequence shown here is derived from an EMBL/GenBank/DDBJ whole genome shotgun (WGS) entry which is preliminary data.</text>
</comment>